<evidence type="ECO:0000313" key="2">
    <source>
        <dbReference type="EMBL" id="OGM93153.1"/>
    </source>
</evidence>
<dbReference type="GO" id="GO:0016020">
    <property type="term" value="C:membrane"/>
    <property type="evidence" value="ECO:0007669"/>
    <property type="project" value="InterPro"/>
</dbReference>
<dbReference type="InterPro" id="IPR038765">
    <property type="entry name" value="Papain-like_cys_pep_sf"/>
</dbReference>
<name>A0A1F8DX79_9BACT</name>
<dbReference type="GO" id="GO:0006508">
    <property type="term" value="P:proteolysis"/>
    <property type="evidence" value="ECO:0007669"/>
    <property type="project" value="InterPro"/>
</dbReference>
<dbReference type="PANTHER" id="PTHR37806">
    <property type="entry name" value="LMO0724 PROTEIN"/>
    <property type="match status" value="1"/>
</dbReference>
<dbReference type="InterPro" id="IPR039564">
    <property type="entry name" value="Peptidase_C39-like"/>
</dbReference>
<organism evidence="2 3">
    <name type="scientific">Candidatus Wolfebacteria bacterium RIFOXYB1_FULL_54_12</name>
    <dbReference type="NCBI Taxonomy" id="1802559"/>
    <lineage>
        <taxon>Bacteria</taxon>
        <taxon>Candidatus Wolfeibacteriota</taxon>
    </lineage>
</organism>
<dbReference type="AlphaFoldDB" id="A0A1F8DX79"/>
<dbReference type="Gene3D" id="3.90.70.10">
    <property type="entry name" value="Cysteine proteinases"/>
    <property type="match status" value="1"/>
</dbReference>
<sequence length="183" mass="21016">MTNHSNTRLLDFPEVRQGTDYTCGDSAMQSVLYYYGIEFREDQLIKRLHTTHDGTDPEAIADFAKAEGFSVDMRAMNIADIKGYIDKSVPVIVDIQAWSGHRHQNYKGDYDDGHYVVVIGYDDEQFIFEDPSLMNRGYLTFAEFLERWHDVGNGPKGPHITHRGIAIYGKPPRFRSSTIKHIR</sequence>
<dbReference type="Proteomes" id="UP000176422">
    <property type="component" value="Unassembled WGS sequence"/>
</dbReference>
<comment type="caution">
    <text evidence="2">The sequence shown here is derived from an EMBL/GenBank/DDBJ whole genome shotgun (WGS) entry which is preliminary data.</text>
</comment>
<gene>
    <name evidence="2" type="ORF">A2372_01960</name>
</gene>
<evidence type="ECO:0000259" key="1">
    <source>
        <dbReference type="PROSITE" id="PS50990"/>
    </source>
</evidence>
<dbReference type="PANTHER" id="PTHR37806:SF1">
    <property type="entry name" value="PEPTIDASE C39-LIKE DOMAIN-CONTAINING PROTEIN"/>
    <property type="match status" value="1"/>
</dbReference>
<dbReference type="SUPFAM" id="SSF54001">
    <property type="entry name" value="Cysteine proteinases"/>
    <property type="match status" value="1"/>
</dbReference>
<accession>A0A1F8DX79</accession>
<protein>
    <recommendedName>
        <fullName evidence="1">Peptidase C39 domain-containing protein</fullName>
    </recommendedName>
</protein>
<dbReference type="InterPro" id="IPR005074">
    <property type="entry name" value="Peptidase_C39"/>
</dbReference>
<dbReference type="GO" id="GO:0005524">
    <property type="term" value="F:ATP binding"/>
    <property type="evidence" value="ECO:0007669"/>
    <property type="project" value="InterPro"/>
</dbReference>
<dbReference type="GO" id="GO:0008233">
    <property type="term" value="F:peptidase activity"/>
    <property type="evidence" value="ECO:0007669"/>
    <property type="project" value="InterPro"/>
</dbReference>
<proteinExistence type="predicted"/>
<dbReference type="EMBL" id="MGIT01000001">
    <property type="protein sequence ID" value="OGM93153.1"/>
    <property type="molecule type" value="Genomic_DNA"/>
</dbReference>
<evidence type="ECO:0000313" key="3">
    <source>
        <dbReference type="Proteomes" id="UP000176422"/>
    </source>
</evidence>
<dbReference type="Pfam" id="PF13529">
    <property type="entry name" value="Peptidase_C39_2"/>
    <property type="match status" value="1"/>
</dbReference>
<reference evidence="2 3" key="1">
    <citation type="journal article" date="2016" name="Nat. Commun.">
        <title>Thousands of microbial genomes shed light on interconnected biogeochemical processes in an aquifer system.</title>
        <authorList>
            <person name="Anantharaman K."/>
            <person name="Brown C.T."/>
            <person name="Hug L.A."/>
            <person name="Sharon I."/>
            <person name="Castelle C.J."/>
            <person name="Probst A.J."/>
            <person name="Thomas B.C."/>
            <person name="Singh A."/>
            <person name="Wilkins M.J."/>
            <person name="Karaoz U."/>
            <person name="Brodie E.L."/>
            <person name="Williams K.H."/>
            <person name="Hubbard S.S."/>
            <person name="Banfield J.F."/>
        </authorList>
    </citation>
    <scope>NUCLEOTIDE SEQUENCE [LARGE SCALE GENOMIC DNA]</scope>
</reference>
<feature type="domain" description="Peptidase C39" evidence="1">
    <location>
        <begin position="17"/>
        <end position="155"/>
    </location>
</feature>
<dbReference type="PROSITE" id="PS50990">
    <property type="entry name" value="PEPTIDASE_C39"/>
    <property type="match status" value="1"/>
</dbReference>
<dbReference type="STRING" id="1802559.A2372_01960"/>